<dbReference type="AlphaFoldDB" id="A0A5A7SMY1"/>
<dbReference type="InterPro" id="IPR043502">
    <property type="entry name" value="DNA/RNA_pol_sf"/>
</dbReference>
<dbReference type="EMBL" id="SSTD01011480">
    <property type="protein sequence ID" value="TYK09641.1"/>
    <property type="molecule type" value="Genomic_DNA"/>
</dbReference>
<evidence type="ECO:0000313" key="3">
    <source>
        <dbReference type="EMBL" id="TYK09641.1"/>
    </source>
</evidence>
<dbReference type="Proteomes" id="UP000321947">
    <property type="component" value="Unassembled WGS sequence"/>
</dbReference>
<dbReference type="Proteomes" id="UP000321393">
    <property type="component" value="Unassembled WGS sequence"/>
</dbReference>
<dbReference type="OrthoDB" id="663372at2759"/>
<dbReference type="InterPro" id="IPR013103">
    <property type="entry name" value="RVT_2"/>
</dbReference>
<dbReference type="Pfam" id="PF07727">
    <property type="entry name" value="RVT_2"/>
    <property type="match status" value="1"/>
</dbReference>
<evidence type="ECO:0000313" key="4">
    <source>
        <dbReference type="Proteomes" id="UP000321393"/>
    </source>
</evidence>
<sequence length="657" mass="74355">MTSNYSLMNTSSPAKSLALIYAADGNFQDLQTGQTIGTGRKVERLFELLSLQVPPPSSISAPVTDSDTYQWHLRLGHASPEKLALLFSAPTPTPLNKMDVLSANIAAFLTHPQPFFTNTSVELFPLFESTPDTKLAQSAPTPANPKLVVRKETSYPSPRLSLFFTIVFLVEPTSYQEASTDALWQKAIMMNYRLLNRHTLWDYVDLPHGKRLISCKWIYKIKTHSDSTIERYKVRLVAKGYSQEYGIDYEEIYAPVARMTSVRSLLATVAAKQWPLLQMDVKNTFLNGTLFEEVYMKPPSSTSPPPHKVCLLRRALYGLKQALQAWFATFSSTITQLGFTSSPHDTALFTRHTTQGIVLLLLYVDDMIITGNDPQATSDLQHYLGQHFEMKDLGSLNYFLGLEVSRRSDGFDTFKSQCSFDLIPYDGVPLEDMSLYRQLFGNLIYLTVNRPDIAYVVHIVSQFMAAPRTTYFTTVLRILRYIKGTLGHELQFSSQSSLVLSGYSDADWARDPTDQCSTTGYCFYLRDSLISWRSKKQRVVSRSSTESEYRALADANAELLWLHWLLADMGVPQQGPILLHCDNRSAIQIAHNDVFHERTKHIENDCHFIRHHLLSNTLLLRSVSTTEQPADIFTKALPSTRFNQLLTKLKLTATLPP</sequence>
<name>A0A5A7SMY1_CUCMM</name>
<protein>
    <submittedName>
        <fullName evidence="2 3">Mitochondrial protein</fullName>
    </submittedName>
</protein>
<feature type="domain" description="Reverse transcriptase Ty1/copia-type" evidence="1">
    <location>
        <begin position="200"/>
        <end position="411"/>
    </location>
</feature>
<evidence type="ECO:0000313" key="5">
    <source>
        <dbReference type="Proteomes" id="UP000321947"/>
    </source>
</evidence>
<dbReference type="EMBL" id="SSTE01023063">
    <property type="protein sequence ID" value="KAA0025815.1"/>
    <property type="molecule type" value="Genomic_DNA"/>
</dbReference>
<dbReference type="SUPFAM" id="SSF56672">
    <property type="entry name" value="DNA/RNA polymerases"/>
    <property type="match status" value="1"/>
</dbReference>
<proteinExistence type="predicted"/>
<reference evidence="4 5" key="1">
    <citation type="submission" date="2019-08" db="EMBL/GenBank/DDBJ databases">
        <title>Draft genome sequences of two oriental melons (Cucumis melo L. var makuwa).</title>
        <authorList>
            <person name="Kwon S.-Y."/>
        </authorList>
    </citation>
    <scope>NUCLEOTIDE SEQUENCE [LARGE SCALE GENOMIC DNA]</scope>
    <source>
        <strain evidence="5">cv. Chang Bougi</strain>
        <strain evidence="4">cv. SW 3</strain>
        <tissue evidence="2">Leaf</tissue>
    </source>
</reference>
<organism evidence="2 4">
    <name type="scientific">Cucumis melo var. makuwa</name>
    <name type="common">Oriental melon</name>
    <dbReference type="NCBI Taxonomy" id="1194695"/>
    <lineage>
        <taxon>Eukaryota</taxon>
        <taxon>Viridiplantae</taxon>
        <taxon>Streptophyta</taxon>
        <taxon>Embryophyta</taxon>
        <taxon>Tracheophyta</taxon>
        <taxon>Spermatophyta</taxon>
        <taxon>Magnoliopsida</taxon>
        <taxon>eudicotyledons</taxon>
        <taxon>Gunneridae</taxon>
        <taxon>Pentapetalae</taxon>
        <taxon>rosids</taxon>
        <taxon>fabids</taxon>
        <taxon>Cucurbitales</taxon>
        <taxon>Cucurbitaceae</taxon>
        <taxon>Benincaseae</taxon>
        <taxon>Cucumis</taxon>
    </lineage>
</organism>
<evidence type="ECO:0000313" key="2">
    <source>
        <dbReference type="EMBL" id="KAA0025815.1"/>
    </source>
</evidence>
<evidence type="ECO:0000259" key="1">
    <source>
        <dbReference type="Pfam" id="PF07727"/>
    </source>
</evidence>
<dbReference type="CDD" id="cd09272">
    <property type="entry name" value="RNase_HI_RT_Ty1"/>
    <property type="match status" value="1"/>
</dbReference>
<dbReference type="PANTHER" id="PTHR11439:SF461">
    <property type="entry name" value="OS10G0432200 PROTEIN"/>
    <property type="match status" value="1"/>
</dbReference>
<gene>
    <name evidence="3" type="ORF">E5676_scaffold447G00400</name>
    <name evidence="2" type="ORF">E6C27_scaffold34G00680</name>
</gene>
<comment type="caution">
    <text evidence="2">The sequence shown here is derived from an EMBL/GenBank/DDBJ whole genome shotgun (WGS) entry which is preliminary data.</text>
</comment>
<dbReference type="PANTHER" id="PTHR11439">
    <property type="entry name" value="GAG-POL-RELATED RETROTRANSPOSON"/>
    <property type="match status" value="1"/>
</dbReference>
<accession>A0A5A7SMY1</accession>